<organism evidence="2 3">
    <name type="scientific">Desulfonispora thiosulfatigenes DSM 11270</name>
    <dbReference type="NCBI Taxonomy" id="656914"/>
    <lineage>
        <taxon>Bacteria</taxon>
        <taxon>Bacillati</taxon>
        <taxon>Bacillota</taxon>
        <taxon>Clostridia</taxon>
        <taxon>Eubacteriales</taxon>
        <taxon>Peptococcaceae</taxon>
        <taxon>Desulfonispora</taxon>
    </lineage>
</organism>
<evidence type="ECO:0000256" key="1">
    <source>
        <dbReference type="SAM" id="Phobius"/>
    </source>
</evidence>
<name>A0A1W1UV75_DESTI</name>
<dbReference type="InterPro" id="IPR010718">
    <property type="entry name" value="DUF1294"/>
</dbReference>
<evidence type="ECO:0000313" key="3">
    <source>
        <dbReference type="Proteomes" id="UP000192731"/>
    </source>
</evidence>
<feature type="transmembrane region" description="Helical" evidence="1">
    <location>
        <begin position="6"/>
        <end position="27"/>
    </location>
</feature>
<keyword evidence="3" id="KW-1185">Reference proteome</keyword>
<keyword evidence="1" id="KW-1133">Transmembrane helix</keyword>
<dbReference type="AlphaFoldDB" id="A0A1W1UV75"/>
<dbReference type="OrthoDB" id="1698854at2"/>
<dbReference type="Pfam" id="PF06961">
    <property type="entry name" value="DUF1294"/>
    <property type="match status" value="1"/>
</dbReference>
<protein>
    <submittedName>
        <fullName evidence="2">Uncharacterized membrane protein YsdA, DUF1294 family</fullName>
    </submittedName>
</protein>
<sequence length="88" mass="10378">MHKYISYYLICINILAFIVSGLDKKAAIQHKRRVREKTLFYLALIGGSVGLIVSIYYFRHKTKHKSFTLGVPIIIIVQMLIIYYFYFL</sequence>
<dbReference type="RefSeq" id="WP_084052417.1">
    <property type="nucleotide sequence ID" value="NZ_FWWT01000012.1"/>
</dbReference>
<gene>
    <name evidence="2" type="ORF">SAMN00017405_1593</name>
</gene>
<feature type="transmembrane region" description="Helical" evidence="1">
    <location>
        <begin position="69"/>
        <end position="87"/>
    </location>
</feature>
<evidence type="ECO:0000313" key="2">
    <source>
        <dbReference type="EMBL" id="SMB85045.1"/>
    </source>
</evidence>
<reference evidence="2 3" key="1">
    <citation type="submission" date="2017-04" db="EMBL/GenBank/DDBJ databases">
        <authorList>
            <person name="Afonso C.L."/>
            <person name="Miller P.J."/>
            <person name="Scott M.A."/>
            <person name="Spackman E."/>
            <person name="Goraichik I."/>
            <person name="Dimitrov K.M."/>
            <person name="Suarez D.L."/>
            <person name="Swayne D.E."/>
        </authorList>
    </citation>
    <scope>NUCLEOTIDE SEQUENCE [LARGE SCALE GENOMIC DNA]</scope>
    <source>
        <strain evidence="2 3">DSM 11270</strain>
    </source>
</reference>
<keyword evidence="1" id="KW-0472">Membrane</keyword>
<proteinExistence type="predicted"/>
<keyword evidence="1" id="KW-0812">Transmembrane</keyword>
<accession>A0A1W1UV75</accession>
<feature type="transmembrane region" description="Helical" evidence="1">
    <location>
        <begin position="39"/>
        <end position="57"/>
    </location>
</feature>
<dbReference type="Proteomes" id="UP000192731">
    <property type="component" value="Unassembled WGS sequence"/>
</dbReference>
<dbReference type="STRING" id="656914.SAMN00017405_1593"/>
<dbReference type="EMBL" id="FWWT01000012">
    <property type="protein sequence ID" value="SMB85045.1"/>
    <property type="molecule type" value="Genomic_DNA"/>
</dbReference>